<keyword evidence="2" id="KW-0812">Transmembrane</keyword>
<dbReference type="Proteomes" id="UP001237642">
    <property type="component" value="Unassembled WGS sequence"/>
</dbReference>
<comment type="caution">
    <text evidence="3">The sequence shown here is derived from an EMBL/GenBank/DDBJ whole genome shotgun (WGS) entry which is preliminary data.</text>
</comment>
<feature type="region of interest" description="Disordered" evidence="1">
    <location>
        <begin position="1"/>
        <end position="21"/>
    </location>
</feature>
<name>A0AAD8M918_9APIA</name>
<dbReference type="Gene3D" id="3.40.50.150">
    <property type="entry name" value="Vaccinia Virus protein VP39"/>
    <property type="match status" value="1"/>
</dbReference>
<proteinExistence type="predicted"/>
<keyword evidence="2" id="KW-1133">Transmembrane helix</keyword>
<feature type="transmembrane region" description="Helical" evidence="2">
    <location>
        <begin position="109"/>
        <end position="130"/>
    </location>
</feature>
<reference evidence="3" key="2">
    <citation type="submission" date="2023-05" db="EMBL/GenBank/DDBJ databases">
        <authorList>
            <person name="Schelkunov M.I."/>
        </authorList>
    </citation>
    <scope>NUCLEOTIDE SEQUENCE</scope>
    <source>
        <strain evidence="3">Hsosn_3</strain>
        <tissue evidence="3">Leaf</tissue>
    </source>
</reference>
<dbReference type="AlphaFoldDB" id="A0AAD8M918"/>
<evidence type="ECO:0000313" key="3">
    <source>
        <dbReference type="EMBL" id="KAK1363573.1"/>
    </source>
</evidence>
<accession>A0AAD8M918</accession>
<evidence type="ECO:0000256" key="2">
    <source>
        <dbReference type="SAM" id="Phobius"/>
    </source>
</evidence>
<protein>
    <submittedName>
        <fullName evidence="3">Uncharacterized protein</fullName>
    </submittedName>
</protein>
<keyword evidence="4" id="KW-1185">Reference proteome</keyword>
<dbReference type="InterPro" id="IPR019410">
    <property type="entry name" value="Methyltransf_16"/>
</dbReference>
<sequence length="131" mass="14626">MSIRNTKETEREAEDSDHEINPCTILLLQENEERKEEAKDELQLHHHQQTFNLRSINSSVVIRQLPSRGLSFQLWPAATALVSLLDHHHHSSTTLSTLLNRPQSQPLRILELGSGTGMVGIAAAAILGAFM</sequence>
<keyword evidence="2" id="KW-0472">Membrane</keyword>
<feature type="compositionally biased region" description="Basic and acidic residues" evidence="1">
    <location>
        <begin position="1"/>
        <end position="10"/>
    </location>
</feature>
<dbReference type="PANTHER" id="PTHR14614:SF132">
    <property type="entry name" value="PROTEIN-LYSINE METHYLTRANSFERASE C42C1.13"/>
    <property type="match status" value="1"/>
</dbReference>
<gene>
    <name evidence="3" type="ORF">POM88_039134</name>
</gene>
<evidence type="ECO:0000313" key="4">
    <source>
        <dbReference type="Proteomes" id="UP001237642"/>
    </source>
</evidence>
<reference evidence="3" key="1">
    <citation type="submission" date="2023-02" db="EMBL/GenBank/DDBJ databases">
        <title>Genome of toxic invasive species Heracleum sosnowskyi carries increased number of genes despite the absence of recent whole-genome duplications.</title>
        <authorList>
            <person name="Schelkunov M."/>
            <person name="Shtratnikova V."/>
            <person name="Makarenko M."/>
            <person name="Klepikova A."/>
            <person name="Omelchenko D."/>
            <person name="Novikova G."/>
            <person name="Obukhova E."/>
            <person name="Bogdanov V."/>
            <person name="Penin A."/>
            <person name="Logacheva M."/>
        </authorList>
    </citation>
    <scope>NUCLEOTIDE SEQUENCE</scope>
    <source>
        <strain evidence="3">Hsosn_3</strain>
        <tissue evidence="3">Leaf</tissue>
    </source>
</reference>
<organism evidence="3 4">
    <name type="scientific">Heracleum sosnowskyi</name>
    <dbReference type="NCBI Taxonomy" id="360622"/>
    <lineage>
        <taxon>Eukaryota</taxon>
        <taxon>Viridiplantae</taxon>
        <taxon>Streptophyta</taxon>
        <taxon>Embryophyta</taxon>
        <taxon>Tracheophyta</taxon>
        <taxon>Spermatophyta</taxon>
        <taxon>Magnoliopsida</taxon>
        <taxon>eudicotyledons</taxon>
        <taxon>Gunneridae</taxon>
        <taxon>Pentapetalae</taxon>
        <taxon>asterids</taxon>
        <taxon>campanulids</taxon>
        <taxon>Apiales</taxon>
        <taxon>Apiaceae</taxon>
        <taxon>Apioideae</taxon>
        <taxon>apioid superclade</taxon>
        <taxon>Tordylieae</taxon>
        <taxon>Tordyliinae</taxon>
        <taxon>Heracleum</taxon>
    </lineage>
</organism>
<dbReference type="InterPro" id="IPR029063">
    <property type="entry name" value="SAM-dependent_MTases_sf"/>
</dbReference>
<evidence type="ECO:0000256" key="1">
    <source>
        <dbReference type="SAM" id="MobiDB-lite"/>
    </source>
</evidence>
<dbReference type="EMBL" id="JAUIZM010000009">
    <property type="protein sequence ID" value="KAK1363573.1"/>
    <property type="molecule type" value="Genomic_DNA"/>
</dbReference>
<dbReference type="Pfam" id="PF10294">
    <property type="entry name" value="Methyltransf_16"/>
    <property type="match status" value="1"/>
</dbReference>
<dbReference type="PANTHER" id="PTHR14614">
    <property type="entry name" value="HEPATOCELLULAR CARCINOMA-ASSOCIATED ANTIGEN"/>
    <property type="match status" value="1"/>
</dbReference>
<dbReference type="SUPFAM" id="SSF53335">
    <property type="entry name" value="S-adenosyl-L-methionine-dependent methyltransferases"/>
    <property type="match status" value="1"/>
</dbReference>